<accession>A0A0B7BYT4</accession>
<organism evidence="2">
    <name type="scientific">Arion vulgaris</name>
    <dbReference type="NCBI Taxonomy" id="1028688"/>
    <lineage>
        <taxon>Eukaryota</taxon>
        <taxon>Metazoa</taxon>
        <taxon>Spiralia</taxon>
        <taxon>Lophotrochozoa</taxon>
        <taxon>Mollusca</taxon>
        <taxon>Gastropoda</taxon>
        <taxon>Heterobranchia</taxon>
        <taxon>Euthyneura</taxon>
        <taxon>Panpulmonata</taxon>
        <taxon>Eupulmonata</taxon>
        <taxon>Stylommatophora</taxon>
        <taxon>Helicina</taxon>
        <taxon>Arionoidea</taxon>
        <taxon>Arionidae</taxon>
        <taxon>Arion</taxon>
    </lineage>
</organism>
<feature type="compositionally biased region" description="Polar residues" evidence="1">
    <location>
        <begin position="1"/>
        <end position="18"/>
    </location>
</feature>
<feature type="region of interest" description="Disordered" evidence="1">
    <location>
        <begin position="1"/>
        <end position="26"/>
    </location>
</feature>
<reference evidence="2" key="1">
    <citation type="submission" date="2014-12" db="EMBL/GenBank/DDBJ databases">
        <title>Insight into the proteome of Arion vulgaris.</title>
        <authorList>
            <person name="Aradska J."/>
            <person name="Bulat T."/>
            <person name="Smidak R."/>
            <person name="Sarate P."/>
            <person name="Gangsoo J."/>
            <person name="Sialana F."/>
            <person name="Bilban M."/>
            <person name="Lubec G."/>
        </authorList>
    </citation>
    <scope>NUCLEOTIDE SEQUENCE</scope>
    <source>
        <tissue evidence="2">Skin</tissue>
    </source>
</reference>
<name>A0A0B7BYT4_9EUPU</name>
<protein>
    <submittedName>
        <fullName evidence="2">Uncharacterized protein</fullName>
    </submittedName>
</protein>
<evidence type="ECO:0000256" key="1">
    <source>
        <dbReference type="SAM" id="MobiDB-lite"/>
    </source>
</evidence>
<dbReference type="AlphaFoldDB" id="A0A0B7BYT4"/>
<gene>
    <name evidence="2" type="primary">ORF218548</name>
</gene>
<evidence type="ECO:0000313" key="2">
    <source>
        <dbReference type="EMBL" id="CEK98374.1"/>
    </source>
</evidence>
<dbReference type="EMBL" id="HACG01051503">
    <property type="protein sequence ID" value="CEK98374.1"/>
    <property type="molecule type" value="Transcribed_RNA"/>
</dbReference>
<proteinExistence type="predicted"/>
<sequence length="49" mass="5566">MTSNHQCQTVGSHLQSKPVTGEVRSCRPNKFLPTEWRSSYGLDDISHIH</sequence>